<dbReference type="PATRIC" id="fig|1703774.3.peg.2046"/>
<evidence type="ECO:0000313" key="11">
    <source>
        <dbReference type="Proteomes" id="UP000051717"/>
    </source>
</evidence>
<keyword evidence="2 5" id="KW-0540">Nuclease</keyword>
<comment type="caution">
    <text evidence="10">The sequence shown here is derived from an EMBL/GenBank/DDBJ whole genome shotgun (WGS) entry which is preliminary data.</text>
</comment>
<feature type="domain" description="OB-fold nucleic acid binding" evidence="9">
    <location>
        <begin position="10"/>
        <end position="103"/>
    </location>
</feature>
<comment type="subunit">
    <text evidence="5">Heterooligomer composed of large and small subunits.</text>
</comment>
<gene>
    <name evidence="5" type="primary">xseA</name>
    <name evidence="10" type="ORF">AMJ82_11765</name>
</gene>
<dbReference type="GO" id="GO:0003676">
    <property type="term" value="F:nucleic acid binding"/>
    <property type="evidence" value="ECO:0007669"/>
    <property type="project" value="InterPro"/>
</dbReference>
<keyword evidence="7" id="KW-0175">Coiled coil</keyword>
<evidence type="ECO:0000256" key="5">
    <source>
        <dbReference type="HAMAP-Rule" id="MF_00378"/>
    </source>
</evidence>
<proteinExistence type="inferred from homology"/>
<comment type="similarity">
    <text evidence="5 6">Belongs to the XseA family.</text>
</comment>
<dbReference type="Pfam" id="PF02601">
    <property type="entry name" value="Exonuc_VII_L"/>
    <property type="match status" value="1"/>
</dbReference>
<dbReference type="Proteomes" id="UP000051717">
    <property type="component" value="Unassembled WGS sequence"/>
</dbReference>
<evidence type="ECO:0000259" key="9">
    <source>
        <dbReference type="Pfam" id="PF13742"/>
    </source>
</evidence>
<dbReference type="EC" id="3.1.11.6" evidence="5"/>
<dbReference type="HAMAP" id="MF_00378">
    <property type="entry name" value="Exonuc_7_L"/>
    <property type="match status" value="1"/>
</dbReference>
<evidence type="ECO:0000256" key="4">
    <source>
        <dbReference type="ARBA" id="ARBA00022839"/>
    </source>
</evidence>
<accession>A0A0S8G3L5</accession>
<dbReference type="GO" id="GO:0009318">
    <property type="term" value="C:exodeoxyribonuclease VII complex"/>
    <property type="evidence" value="ECO:0007669"/>
    <property type="project" value="UniProtKB-UniRule"/>
</dbReference>
<feature type="domain" description="Exonuclease VII large subunit C-terminal" evidence="8">
    <location>
        <begin position="127"/>
        <end position="343"/>
    </location>
</feature>
<dbReference type="InterPro" id="IPR020579">
    <property type="entry name" value="Exonuc_VII_lsu_C"/>
</dbReference>
<evidence type="ECO:0000256" key="3">
    <source>
        <dbReference type="ARBA" id="ARBA00022801"/>
    </source>
</evidence>
<evidence type="ECO:0000256" key="7">
    <source>
        <dbReference type="SAM" id="Coils"/>
    </source>
</evidence>
<comment type="function">
    <text evidence="5">Bidirectionally degrades single-stranded DNA into large acid-insoluble oligonucleotides, which are then degraded further into small acid-soluble oligonucleotides.</text>
</comment>
<name>A0A0S8G3L5_UNCT6</name>
<protein>
    <recommendedName>
        <fullName evidence="5">Exodeoxyribonuclease 7 large subunit</fullName>
        <ecNumber evidence="5">3.1.11.6</ecNumber>
    </recommendedName>
    <alternativeName>
        <fullName evidence="5">Exodeoxyribonuclease VII large subunit</fullName>
        <shortName evidence="5">Exonuclease VII large subunit</shortName>
    </alternativeName>
</protein>
<dbReference type="AlphaFoldDB" id="A0A0S8G3L5"/>
<dbReference type="CDD" id="cd04489">
    <property type="entry name" value="ExoVII_LU_OBF"/>
    <property type="match status" value="1"/>
</dbReference>
<evidence type="ECO:0000256" key="2">
    <source>
        <dbReference type="ARBA" id="ARBA00022722"/>
    </source>
</evidence>
<sequence length="415" mass="45679">MVLLTDETVYTVSEITRQIRRSLEEEFPLVRVEGEVSNFTAHSSGHLYFSLKDEGAQLRCVMFRSRRRRMIGPLPSNGMAVRALGQITVYERSGQYQLSVIELRPAGIGALARAFEELKHRLAEEGLFDAVHKQPIPKFPGRIGVVTSPTGAAVRDIIRIIGRRFPLARLILAPVQVQGEGAAREIALAIERMNRHRLADVLIVGRGGGSMEDLWAFNEEVVARAIFSSAIPVISAVGHEIDFTIADFVADLRAPTPSAAAELVVPDRQELAGVIAGARQRLLSAAAGRIGRQRERVVTLVRSYGLRRPADLIAGRMQRLDELERRLQLASERHVALRKRLLDSTTRHLASLGPQAVLARGYSVCRRLPDGAVVTDGGVLTGGELLDLWFARGGAECRVERATSTRRDLLTLEDS</sequence>
<dbReference type="EMBL" id="LJUI01000163">
    <property type="protein sequence ID" value="KPK66477.1"/>
    <property type="molecule type" value="Genomic_DNA"/>
</dbReference>
<dbReference type="NCBIfam" id="TIGR00237">
    <property type="entry name" value="xseA"/>
    <property type="match status" value="1"/>
</dbReference>
<keyword evidence="4 5" id="KW-0269">Exonuclease</keyword>
<keyword evidence="3 5" id="KW-0378">Hydrolase</keyword>
<evidence type="ECO:0000259" key="8">
    <source>
        <dbReference type="Pfam" id="PF02601"/>
    </source>
</evidence>
<dbReference type="Pfam" id="PF13742">
    <property type="entry name" value="tRNA_anti_2"/>
    <property type="match status" value="1"/>
</dbReference>
<reference evidence="10 11" key="1">
    <citation type="journal article" date="2015" name="Microbiome">
        <title>Genomic resolution of linkages in carbon, nitrogen, and sulfur cycling among widespread estuary sediment bacteria.</title>
        <authorList>
            <person name="Baker B.J."/>
            <person name="Lazar C.S."/>
            <person name="Teske A.P."/>
            <person name="Dick G.J."/>
        </authorList>
    </citation>
    <scope>NUCLEOTIDE SEQUENCE [LARGE SCALE GENOMIC DNA]</scope>
    <source>
        <strain evidence="10">SM23_40</strain>
    </source>
</reference>
<keyword evidence="1 5" id="KW-0963">Cytoplasm</keyword>
<evidence type="ECO:0000313" key="10">
    <source>
        <dbReference type="EMBL" id="KPK66477.1"/>
    </source>
</evidence>
<dbReference type="InterPro" id="IPR025824">
    <property type="entry name" value="OB-fold_nuc-bd_dom"/>
</dbReference>
<dbReference type="GO" id="GO:0006308">
    <property type="term" value="P:DNA catabolic process"/>
    <property type="evidence" value="ECO:0007669"/>
    <property type="project" value="UniProtKB-UniRule"/>
</dbReference>
<organism evidence="10 11">
    <name type="scientific">candidate division TA06 bacterium SM23_40</name>
    <dbReference type="NCBI Taxonomy" id="1703774"/>
    <lineage>
        <taxon>Bacteria</taxon>
        <taxon>Bacteria division TA06</taxon>
    </lineage>
</organism>
<comment type="catalytic activity">
    <reaction evidence="5 6">
        <text>Exonucleolytic cleavage in either 5'- to 3'- or 3'- to 5'-direction to yield nucleoside 5'-phosphates.</text>
        <dbReference type="EC" id="3.1.11.6"/>
    </reaction>
</comment>
<dbReference type="GO" id="GO:0005737">
    <property type="term" value="C:cytoplasm"/>
    <property type="evidence" value="ECO:0007669"/>
    <property type="project" value="UniProtKB-SubCell"/>
</dbReference>
<comment type="subcellular location">
    <subcellularLocation>
        <location evidence="5 6">Cytoplasm</location>
    </subcellularLocation>
</comment>
<evidence type="ECO:0000256" key="1">
    <source>
        <dbReference type="ARBA" id="ARBA00022490"/>
    </source>
</evidence>
<dbReference type="InterPro" id="IPR003753">
    <property type="entry name" value="Exonuc_VII_L"/>
</dbReference>
<feature type="coiled-coil region" evidence="7">
    <location>
        <begin position="313"/>
        <end position="340"/>
    </location>
</feature>
<dbReference type="GO" id="GO:0008855">
    <property type="term" value="F:exodeoxyribonuclease VII activity"/>
    <property type="evidence" value="ECO:0007669"/>
    <property type="project" value="UniProtKB-UniRule"/>
</dbReference>
<evidence type="ECO:0000256" key="6">
    <source>
        <dbReference type="RuleBase" id="RU004355"/>
    </source>
</evidence>
<dbReference type="PANTHER" id="PTHR30008">
    <property type="entry name" value="EXODEOXYRIBONUCLEASE 7 LARGE SUBUNIT"/>
    <property type="match status" value="1"/>
</dbReference>
<dbReference type="PANTHER" id="PTHR30008:SF0">
    <property type="entry name" value="EXODEOXYRIBONUCLEASE 7 LARGE SUBUNIT"/>
    <property type="match status" value="1"/>
</dbReference>